<reference evidence="3 4" key="1">
    <citation type="journal article" date="2014" name="BMC Genomics">
        <title>Comparative genome sequencing reveals chemotype-specific gene clusters in the toxigenic black mold Stachybotrys.</title>
        <authorList>
            <person name="Semeiks J."/>
            <person name="Borek D."/>
            <person name="Otwinowski Z."/>
            <person name="Grishin N.V."/>
        </authorList>
    </citation>
    <scope>NUCLEOTIDE SEQUENCE [LARGE SCALE GENOMIC DNA]</scope>
    <source>
        <strain evidence="3 4">IBT 40285</strain>
    </source>
</reference>
<dbReference type="Gene3D" id="2.130.10.10">
    <property type="entry name" value="YVTN repeat-like/Quinoprotein amine dehydrogenase"/>
    <property type="match status" value="2"/>
</dbReference>
<dbReference type="STRING" id="1283841.A0A084QN21"/>
<feature type="signal peptide" evidence="2">
    <location>
        <begin position="1"/>
        <end position="19"/>
    </location>
</feature>
<dbReference type="Proteomes" id="UP000028524">
    <property type="component" value="Unassembled WGS sequence"/>
</dbReference>
<protein>
    <recommendedName>
        <fullName evidence="5">SMP-30/Gluconolactonase/LRE-like region domain-containing protein</fullName>
    </recommendedName>
</protein>
<evidence type="ECO:0008006" key="5">
    <source>
        <dbReference type="Google" id="ProtNLM"/>
    </source>
</evidence>
<evidence type="ECO:0000313" key="3">
    <source>
        <dbReference type="EMBL" id="KFA65356.1"/>
    </source>
</evidence>
<dbReference type="EMBL" id="KL660599">
    <property type="protein sequence ID" value="KFA65356.1"/>
    <property type="molecule type" value="Genomic_DNA"/>
</dbReference>
<dbReference type="PANTHER" id="PTHR30344">
    <property type="entry name" value="6-PHOSPHOGLUCONOLACTONASE-RELATED"/>
    <property type="match status" value="1"/>
</dbReference>
<keyword evidence="4" id="KW-1185">Reference proteome</keyword>
<evidence type="ECO:0000256" key="2">
    <source>
        <dbReference type="SAM" id="SignalP"/>
    </source>
</evidence>
<dbReference type="HOGENOM" id="CLU_038716_0_1_1"/>
<dbReference type="OMA" id="VIWHSHA"/>
<evidence type="ECO:0000313" key="4">
    <source>
        <dbReference type="Proteomes" id="UP000028524"/>
    </source>
</evidence>
<dbReference type="SUPFAM" id="SSF51004">
    <property type="entry name" value="C-terminal (heme d1) domain of cytochrome cd1-nitrite reductase"/>
    <property type="match status" value="1"/>
</dbReference>
<dbReference type="InParanoid" id="A0A084QN21"/>
<sequence length="308" mass="32881">MRFLMGMAASAAVIWHSHAHSLVGRLNGGTHDVARVLVSDTGHVYLYDYDGSSFAQALDYTVAGDPSWVTFREPDLLYAVDEWSGDVSLHRLNLATNTGELITTSTGSLAAVHLEFNREGTRMVSSAYGGQAVDVWDVADRGLILLRTIASPGEPGPDPDPYTGSSLSFTKRQEISTFDPRSPLATPDAAAAGEIALASNNVDLYVSNRLTGDPTDSISHFRVNPAWAEPLALMSLYSTGGQLPRMFTLNSASELFVANQDGDGPGIAVLQRNPDGTLVETPKASIPMSVFGDVDEPAPGPKYIKQIA</sequence>
<keyword evidence="2" id="KW-0732">Signal</keyword>
<feature type="chain" id="PRO_5001779420" description="SMP-30/Gluconolactonase/LRE-like region domain-containing protein" evidence="2">
    <location>
        <begin position="20"/>
        <end position="308"/>
    </location>
</feature>
<proteinExistence type="inferred from homology"/>
<accession>A0A084QN21</accession>
<dbReference type="Pfam" id="PF10282">
    <property type="entry name" value="Lactonase"/>
    <property type="match status" value="2"/>
</dbReference>
<gene>
    <name evidence="3" type="ORF">S40285_09592</name>
</gene>
<dbReference type="InterPro" id="IPR015943">
    <property type="entry name" value="WD40/YVTN_repeat-like_dom_sf"/>
</dbReference>
<dbReference type="InterPro" id="IPR019405">
    <property type="entry name" value="Lactonase_7-beta_prop"/>
</dbReference>
<dbReference type="GO" id="GO:0017057">
    <property type="term" value="F:6-phosphogluconolactonase activity"/>
    <property type="evidence" value="ECO:0007669"/>
    <property type="project" value="TreeGrafter"/>
</dbReference>
<dbReference type="InterPro" id="IPR050282">
    <property type="entry name" value="Cycloisomerase_2"/>
</dbReference>
<dbReference type="PANTHER" id="PTHR30344:SF1">
    <property type="entry name" value="6-PHOSPHOGLUCONOLACTONASE"/>
    <property type="match status" value="1"/>
</dbReference>
<comment type="similarity">
    <text evidence="1">Belongs to the cycloisomerase 2 family.</text>
</comment>
<dbReference type="OrthoDB" id="9972196at2759"/>
<dbReference type="InterPro" id="IPR011048">
    <property type="entry name" value="Haem_d1_sf"/>
</dbReference>
<dbReference type="AlphaFoldDB" id="A0A084QN21"/>
<name>A0A084QN21_STAC4</name>
<evidence type="ECO:0000256" key="1">
    <source>
        <dbReference type="ARBA" id="ARBA00005564"/>
    </source>
</evidence>
<organism evidence="3 4">
    <name type="scientific">Stachybotrys chlorohalonatus (strain IBT 40285)</name>
    <dbReference type="NCBI Taxonomy" id="1283841"/>
    <lineage>
        <taxon>Eukaryota</taxon>
        <taxon>Fungi</taxon>
        <taxon>Dikarya</taxon>
        <taxon>Ascomycota</taxon>
        <taxon>Pezizomycotina</taxon>
        <taxon>Sordariomycetes</taxon>
        <taxon>Hypocreomycetidae</taxon>
        <taxon>Hypocreales</taxon>
        <taxon>Stachybotryaceae</taxon>
        <taxon>Stachybotrys</taxon>
    </lineage>
</organism>